<gene>
    <name evidence="1" type="ORF">ESB00_08980</name>
</gene>
<dbReference type="EMBL" id="SDHX01000001">
    <property type="protein sequence ID" value="RXK55993.1"/>
    <property type="molecule type" value="Genomic_DNA"/>
</dbReference>
<sequence length="157" mass="17423">MAGIRQDYILRQLDLLRQFIARLASRRNERELEEALLLSFHLQEKLFPLPPTEFLRLDLADQIAALSRNETPAVAREKCLAYASLLAETATLYDHKARGDLADGARQMALYAALHATLDTRDDSAAVGLIEQLTGQLDPETLHAPVAALLAEYRNGG</sequence>
<evidence type="ECO:0000313" key="1">
    <source>
        <dbReference type="EMBL" id="RXK55993.1"/>
    </source>
</evidence>
<dbReference type="Proteomes" id="UP000290218">
    <property type="component" value="Unassembled WGS sequence"/>
</dbReference>
<protein>
    <submittedName>
        <fullName evidence="1">Uncharacterized protein</fullName>
    </submittedName>
</protein>
<dbReference type="OrthoDB" id="196441at2"/>
<keyword evidence="2" id="KW-1185">Reference proteome</keyword>
<dbReference type="RefSeq" id="WP_129047360.1">
    <property type="nucleotide sequence ID" value="NZ_SDHX01000001.1"/>
</dbReference>
<name>A0A4Q1CA93_9BACT</name>
<evidence type="ECO:0000313" key="2">
    <source>
        <dbReference type="Proteomes" id="UP000290218"/>
    </source>
</evidence>
<proteinExistence type="predicted"/>
<dbReference type="AlphaFoldDB" id="A0A4Q1CA93"/>
<organism evidence="1 2">
    <name type="scientific">Oleiharenicola lentus</name>
    <dbReference type="NCBI Taxonomy" id="2508720"/>
    <lineage>
        <taxon>Bacteria</taxon>
        <taxon>Pseudomonadati</taxon>
        <taxon>Verrucomicrobiota</taxon>
        <taxon>Opitutia</taxon>
        <taxon>Opitutales</taxon>
        <taxon>Opitutaceae</taxon>
        <taxon>Oleiharenicola</taxon>
    </lineage>
</organism>
<accession>A0A4Q1CA93</accession>
<reference evidence="1 2" key="1">
    <citation type="submission" date="2019-01" db="EMBL/GenBank/DDBJ databases">
        <title>Lacunisphaera sp. strain TWA-58.</title>
        <authorList>
            <person name="Chen W.-M."/>
        </authorList>
    </citation>
    <scope>NUCLEOTIDE SEQUENCE [LARGE SCALE GENOMIC DNA]</scope>
    <source>
        <strain evidence="1 2">TWA-58</strain>
    </source>
</reference>
<comment type="caution">
    <text evidence="1">The sequence shown here is derived from an EMBL/GenBank/DDBJ whole genome shotgun (WGS) entry which is preliminary data.</text>
</comment>